<organism evidence="1 2">
    <name type="scientific">Arctium lappa</name>
    <name type="common">Greater burdock</name>
    <name type="synonym">Lappa major</name>
    <dbReference type="NCBI Taxonomy" id="4217"/>
    <lineage>
        <taxon>Eukaryota</taxon>
        <taxon>Viridiplantae</taxon>
        <taxon>Streptophyta</taxon>
        <taxon>Embryophyta</taxon>
        <taxon>Tracheophyta</taxon>
        <taxon>Spermatophyta</taxon>
        <taxon>Magnoliopsida</taxon>
        <taxon>eudicotyledons</taxon>
        <taxon>Gunneridae</taxon>
        <taxon>Pentapetalae</taxon>
        <taxon>asterids</taxon>
        <taxon>campanulids</taxon>
        <taxon>Asterales</taxon>
        <taxon>Asteraceae</taxon>
        <taxon>Carduoideae</taxon>
        <taxon>Cardueae</taxon>
        <taxon>Arctiinae</taxon>
        <taxon>Arctium</taxon>
    </lineage>
</organism>
<protein>
    <submittedName>
        <fullName evidence="1">Uncharacterized protein</fullName>
    </submittedName>
</protein>
<sequence length="494" mass="54448">MTAEDGSCVTGLSTPEAIKYFLGNLEFYGYTREIFFRSSQVVGVRYEKTGRQEFRQAHEDTVAGGGDLDEEESRVEEKKKEEQERDEVNGGEVQSARKTQVAGKTSDEGTFTNKGTETSKVKGVENSNAINCKGVPFSEECVYGGETMINDQIQIKHIGPLSGLVNSLNIGPFQKGEGVELDQGINLGVKSELGLKHMKTIEENKDGDSRSFDGQEDLENHQKEMLMEGVQDEAKRKKDNHSRNPSGLGAKSKRKGDGNTFGRSRVSFHYLKHLARSNVQTKGGRKRQGRNSESRSQGRAESFKSGASGQNQIAVVVGAYEVEASTVLIGRVSRVEITVISGAIVVVDVTVIGSYVSIQRLKTLWDRIWDWSCVSEGCQWGLLGVHRAAGFSLLDASIGLGLCLANLSFILPVWWPFVLKLFFIVRSGLGMLVACSNIKLIYLPFRSESVIHQKTNSNSGCGIPLISRRHHHTGQCLLCFKFLDLPLICVTFLL</sequence>
<reference evidence="1 2" key="2">
    <citation type="journal article" date="2022" name="Mol. Ecol. Resour.">
        <title>The genomes of chicory, endive, great burdock and yacon provide insights into Asteraceae paleo-polyploidization history and plant inulin production.</title>
        <authorList>
            <person name="Fan W."/>
            <person name="Wang S."/>
            <person name="Wang H."/>
            <person name="Wang A."/>
            <person name="Jiang F."/>
            <person name="Liu H."/>
            <person name="Zhao H."/>
            <person name="Xu D."/>
            <person name="Zhang Y."/>
        </authorList>
    </citation>
    <scope>NUCLEOTIDE SEQUENCE [LARGE SCALE GENOMIC DNA]</scope>
    <source>
        <strain evidence="2">cv. Niubang</strain>
    </source>
</reference>
<evidence type="ECO:0000313" key="1">
    <source>
        <dbReference type="EMBL" id="KAI3758394.1"/>
    </source>
</evidence>
<reference evidence="2" key="1">
    <citation type="journal article" date="2022" name="Mol. Ecol. Resour.">
        <title>The genomes of chicory, endive, great burdock and yacon provide insights into Asteraceae palaeo-polyploidization history and plant inulin production.</title>
        <authorList>
            <person name="Fan W."/>
            <person name="Wang S."/>
            <person name="Wang H."/>
            <person name="Wang A."/>
            <person name="Jiang F."/>
            <person name="Liu H."/>
            <person name="Zhao H."/>
            <person name="Xu D."/>
            <person name="Zhang Y."/>
        </authorList>
    </citation>
    <scope>NUCLEOTIDE SEQUENCE [LARGE SCALE GENOMIC DNA]</scope>
    <source>
        <strain evidence="2">cv. Niubang</strain>
    </source>
</reference>
<dbReference type="Proteomes" id="UP001055879">
    <property type="component" value="Linkage Group LG02"/>
</dbReference>
<name>A0ACB9EHC3_ARCLA</name>
<comment type="caution">
    <text evidence="1">The sequence shown here is derived from an EMBL/GenBank/DDBJ whole genome shotgun (WGS) entry which is preliminary data.</text>
</comment>
<gene>
    <name evidence="1" type="ORF">L6452_05955</name>
</gene>
<accession>A0ACB9EHC3</accession>
<keyword evidence="2" id="KW-1185">Reference proteome</keyword>
<dbReference type="EMBL" id="CM042048">
    <property type="protein sequence ID" value="KAI3758394.1"/>
    <property type="molecule type" value="Genomic_DNA"/>
</dbReference>
<evidence type="ECO:0000313" key="2">
    <source>
        <dbReference type="Proteomes" id="UP001055879"/>
    </source>
</evidence>
<proteinExistence type="predicted"/>